<protein>
    <recommendedName>
        <fullName evidence="3">DNA helicase</fullName>
        <ecNumber evidence="3">3.6.4.12</ecNumber>
    </recommendedName>
</protein>
<evidence type="ECO:0000256" key="7">
    <source>
        <dbReference type="ARBA" id="ARBA00022806"/>
    </source>
</evidence>
<dbReference type="InterPro" id="IPR027238">
    <property type="entry name" value="RuvB-like"/>
</dbReference>
<evidence type="ECO:0000256" key="6">
    <source>
        <dbReference type="ARBA" id="ARBA00022801"/>
    </source>
</evidence>
<sequence length="839" mass="92436">VPAGIRIKETKEVYEGEVTELTSSEAENPLNGYGKTVSHVIVDLKSVKGTKHLRLDPSIYEAILKQKIVVGDVIYVEANTGAVKDACASSYDLESETYVPLSQGDVHKRKELVQDVSLGDLDSANARPQGSQDIMSVMGSLVKSGRSEVTDKLRREVNKVVKGYVDQGVAEVVPGVVFIDEVHMLDIDFVLATNRGQALVRGTTDMVSPHGIPVDLLDRRLIVKTDGYTREQVGRVVQVRANVEGVSDRMAAEGERGSLRYALQLLTPASILAALAGRSEIDVDDIAEMNGFIFGCKDNRHCAGASFLWMSTMRSAPLHYILEDGSGVYDDSDFGDMYDRLFLRIAESSRDAETSVLMIYDVGPDGGILAISTDTLLPVKILRGHQMIKDTLSDLFQRGPKLQSYLELYSEEEFRKGDAVGLCAHMSIMLTRNKILKKILTQHEVQAMLNLLRARLDLPLVREHKSRHRKALFQLSETSSLYPECLTLQGVERKKIPAGWGSYRDNENLVEFLKKNPDTYYVHLALDVALGLEHLRSREPSIVHGDLKGLNVFITHSRRACLVDFGLAFAIDTTVTVTQDSSANPGGTVRFQAPELINPQVRQGHNKATDISVRACVFYENSVLRSPNGHDSGTPRDAEGADAAPAFGQSKQKSEVRTMKYGPSLRLAGLKSQIIAPQLRMFQCGDALNSRGDSEEPKLSLTANDPLDQSMNIRDSVVEATHVDSLHVERTAVANSPLTYSAAAIRGHTSTPIANATTNVPNATKDESNARRASELKHVNRCPLAQHTPRLCIPFYVNVSCKYGSDCVHAHDYILEVEHLEKLREIGKDVRCKTILNSP</sequence>
<dbReference type="InterPro" id="IPR041048">
    <property type="entry name" value="RuvB-like_C"/>
</dbReference>
<dbReference type="SUPFAM" id="SSF56112">
    <property type="entry name" value="Protein kinase-like (PK-like)"/>
    <property type="match status" value="1"/>
</dbReference>
<dbReference type="Proteomes" id="UP000054166">
    <property type="component" value="Unassembled WGS sequence"/>
</dbReference>
<keyword evidence="4" id="KW-0547">Nucleotide-binding</keyword>
<dbReference type="InterPro" id="IPR008271">
    <property type="entry name" value="Ser/Thr_kinase_AS"/>
</dbReference>
<evidence type="ECO:0000256" key="10">
    <source>
        <dbReference type="ARBA" id="ARBA00023159"/>
    </source>
</evidence>
<dbReference type="FunFam" id="2.40.50.360:FF:000001">
    <property type="entry name" value="RuvB-like helicase"/>
    <property type="match status" value="1"/>
</dbReference>
<keyword evidence="13" id="KW-0539">Nucleus</keyword>
<dbReference type="InterPro" id="IPR027417">
    <property type="entry name" value="P-loop_NTPase"/>
</dbReference>
<evidence type="ECO:0000256" key="8">
    <source>
        <dbReference type="ARBA" id="ARBA00022840"/>
    </source>
</evidence>
<dbReference type="OrthoDB" id="10060499at2759"/>
<dbReference type="Pfam" id="PF00069">
    <property type="entry name" value="Pkinase"/>
    <property type="match status" value="1"/>
</dbReference>
<organism evidence="16 17">
    <name type="scientific">Piloderma croceum (strain F 1598)</name>
    <dbReference type="NCBI Taxonomy" id="765440"/>
    <lineage>
        <taxon>Eukaryota</taxon>
        <taxon>Fungi</taxon>
        <taxon>Dikarya</taxon>
        <taxon>Basidiomycota</taxon>
        <taxon>Agaricomycotina</taxon>
        <taxon>Agaricomycetes</taxon>
        <taxon>Agaricomycetidae</taxon>
        <taxon>Atheliales</taxon>
        <taxon>Atheliaceae</taxon>
        <taxon>Piloderma</taxon>
    </lineage>
</organism>
<dbReference type="STRING" id="765440.A0A0C3ANR1"/>
<name>A0A0C3ANR1_PILCF</name>
<dbReference type="Pfam" id="PF17856">
    <property type="entry name" value="TIP49_C"/>
    <property type="match status" value="1"/>
</dbReference>
<dbReference type="HOGENOM" id="CLU_339082_0_0_1"/>
<dbReference type="GO" id="GO:0006281">
    <property type="term" value="P:DNA repair"/>
    <property type="evidence" value="ECO:0007669"/>
    <property type="project" value="UniProtKB-KW"/>
</dbReference>
<evidence type="ECO:0000256" key="5">
    <source>
        <dbReference type="ARBA" id="ARBA00022763"/>
    </source>
</evidence>
<dbReference type="GO" id="GO:0003678">
    <property type="term" value="F:DNA helicase activity"/>
    <property type="evidence" value="ECO:0007669"/>
    <property type="project" value="UniProtKB-EC"/>
</dbReference>
<evidence type="ECO:0000256" key="13">
    <source>
        <dbReference type="ARBA" id="ARBA00023242"/>
    </source>
</evidence>
<keyword evidence="12" id="KW-0234">DNA repair</keyword>
<dbReference type="GO" id="GO:0005634">
    <property type="term" value="C:nucleus"/>
    <property type="evidence" value="ECO:0007669"/>
    <property type="project" value="UniProtKB-SubCell"/>
</dbReference>
<dbReference type="SUPFAM" id="SSF52540">
    <property type="entry name" value="P-loop containing nucleoside triphosphate hydrolases"/>
    <property type="match status" value="1"/>
</dbReference>
<keyword evidence="10" id="KW-0010">Activator</keyword>
<dbReference type="EC" id="3.6.4.12" evidence="3"/>
<keyword evidence="8" id="KW-0067">ATP-binding</keyword>
<feature type="region of interest" description="Disordered" evidence="14">
    <location>
        <begin position="626"/>
        <end position="655"/>
    </location>
</feature>
<evidence type="ECO:0000256" key="11">
    <source>
        <dbReference type="ARBA" id="ARBA00023163"/>
    </source>
</evidence>
<gene>
    <name evidence="16" type="ORF">PILCRDRAFT_13465</name>
</gene>
<proteinExistence type="inferred from homology"/>
<reference evidence="16 17" key="1">
    <citation type="submission" date="2014-04" db="EMBL/GenBank/DDBJ databases">
        <authorList>
            <consortium name="DOE Joint Genome Institute"/>
            <person name="Kuo A."/>
            <person name="Tarkka M."/>
            <person name="Buscot F."/>
            <person name="Kohler A."/>
            <person name="Nagy L.G."/>
            <person name="Floudas D."/>
            <person name="Copeland A."/>
            <person name="Barry K.W."/>
            <person name="Cichocki N."/>
            <person name="Veneault-Fourrey C."/>
            <person name="LaButti K."/>
            <person name="Lindquist E.A."/>
            <person name="Lipzen A."/>
            <person name="Lundell T."/>
            <person name="Morin E."/>
            <person name="Murat C."/>
            <person name="Sun H."/>
            <person name="Tunlid A."/>
            <person name="Henrissat B."/>
            <person name="Grigoriev I.V."/>
            <person name="Hibbett D.S."/>
            <person name="Martin F."/>
            <person name="Nordberg H.P."/>
            <person name="Cantor M.N."/>
            <person name="Hua S.X."/>
        </authorList>
    </citation>
    <scope>NUCLEOTIDE SEQUENCE [LARGE SCALE GENOMIC DNA]</scope>
    <source>
        <strain evidence="16 17">F 1598</strain>
    </source>
</reference>
<dbReference type="InterPro" id="IPR000719">
    <property type="entry name" value="Prot_kinase_dom"/>
</dbReference>
<dbReference type="InterPro" id="IPR012340">
    <property type="entry name" value="NA-bd_OB-fold"/>
</dbReference>
<dbReference type="InterPro" id="IPR011009">
    <property type="entry name" value="Kinase-like_dom_sf"/>
</dbReference>
<accession>A0A0C3ANR1</accession>
<dbReference type="InterPro" id="IPR042487">
    <property type="entry name" value="RuvBL1/2_DNA/RNA_bd_dom"/>
</dbReference>
<feature type="non-terminal residue" evidence="16">
    <location>
        <position position="1"/>
    </location>
</feature>
<keyword evidence="5" id="KW-0227">DNA damage</keyword>
<dbReference type="Gene3D" id="3.40.50.300">
    <property type="entry name" value="P-loop containing nucleotide triphosphate hydrolases"/>
    <property type="match status" value="1"/>
</dbReference>
<dbReference type="GO" id="GO:0016787">
    <property type="term" value="F:hydrolase activity"/>
    <property type="evidence" value="ECO:0007669"/>
    <property type="project" value="UniProtKB-KW"/>
</dbReference>
<dbReference type="Pfam" id="PF06068">
    <property type="entry name" value="TIP49"/>
    <property type="match status" value="1"/>
</dbReference>
<evidence type="ECO:0000256" key="4">
    <source>
        <dbReference type="ARBA" id="ARBA00022741"/>
    </source>
</evidence>
<keyword evidence="7" id="KW-0347">Helicase</keyword>
<dbReference type="InterPro" id="IPR010339">
    <property type="entry name" value="TIP49_P-loop"/>
</dbReference>
<evidence type="ECO:0000313" key="16">
    <source>
        <dbReference type="EMBL" id="KIM75548.1"/>
    </source>
</evidence>
<dbReference type="SUPFAM" id="SSF50249">
    <property type="entry name" value="Nucleic acid-binding proteins"/>
    <property type="match status" value="1"/>
</dbReference>
<dbReference type="PROSITE" id="PS50011">
    <property type="entry name" value="PROTEIN_KINASE_DOM"/>
    <property type="match status" value="1"/>
</dbReference>
<dbReference type="PANTHER" id="PTHR11093">
    <property type="entry name" value="RUVB-RELATED REPTIN AND PONTIN"/>
    <property type="match status" value="1"/>
</dbReference>
<keyword evidence="11" id="KW-0804">Transcription</keyword>
<dbReference type="Gene3D" id="2.40.50.360">
    <property type="entry name" value="RuvB-like helicase, domain II"/>
    <property type="match status" value="1"/>
</dbReference>
<evidence type="ECO:0000313" key="17">
    <source>
        <dbReference type="Proteomes" id="UP000054166"/>
    </source>
</evidence>
<evidence type="ECO:0000256" key="9">
    <source>
        <dbReference type="ARBA" id="ARBA00023015"/>
    </source>
</evidence>
<comment type="subcellular location">
    <subcellularLocation>
        <location evidence="1">Nucleus</location>
    </subcellularLocation>
</comment>
<dbReference type="GO" id="GO:0005524">
    <property type="term" value="F:ATP binding"/>
    <property type="evidence" value="ECO:0007669"/>
    <property type="project" value="UniProtKB-KW"/>
</dbReference>
<evidence type="ECO:0000256" key="1">
    <source>
        <dbReference type="ARBA" id="ARBA00004123"/>
    </source>
</evidence>
<evidence type="ECO:0000256" key="14">
    <source>
        <dbReference type="SAM" id="MobiDB-lite"/>
    </source>
</evidence>
<evidence type="ECO:0000256" key="12">
    <source>
        <dbReference type="ARBA" id="ARBA00023204"/>
    </source>
</evidence>
<reference evidence="17" key="2">
    <citation type="submission" date="2015-01" db="EMBL/GenBank/DDBJ databases">
        <title>Evolutionary Origins and Diversification of the Mycorrhizal Mutualists.</title>
        <authorList>
            <consortium name="DOE Joint Genome Institute"/>
            <consortium name="Mycorrhizal Genomics Consortium"/>
            <person name="Kohler A."/>
            <person name="Kuo A."/>
            <person name="Nagy L.G."/>
            <person name="Floudas D."/>
            <person name="Copeland A."/>
            <person name="Barry K.W."/>
            <person name="Cichocki N."/>
            <person name="Veneault-Fourrey C."/>
            <person name="LaButti K."/>
            <person name="Lindquist E.A."/>
            <person name="Lipzen A."/>
            <person name="Lundell T."/>
            <person name="Morin E."/>
            <person name="Murat C."/>
            <person name="Riley R."/>
            <person name="Ohm R."/>
            <person name="Sun H."/>
            <person name="Tunlid A."/>
            <person name="Henrissat B."/>
            <person name="Grigoriev I.V."/>
            <person name="Hibbett D.S."/>
            <person name="Martin F."/>
        </authorList>
    </citation>
    <scope>NUCLEOTIDE SEQUENCE [LARGE SCALE GENOMIC DNA]</scope>
    <source>
        <strain evidence="17">F 1598</strain>
    </source>
</reference>
<feature type="domain" description="Protein kinase" evidence="15">
    <location>
        <begin position="342"/>
        <end position="730"/>
    </location>
</feature>
<keyword evidence="17" id="KW-1185">Reference proteome</keyword>
<dbReference type="InParanoid" id="A0A0C3ANR1"/>
<dbReference type="SMART" id="SM00220">
    <property type="entry name" value="S_TKc"/>
    <property type="match status" value="1"/>
</dbReference>
<comment type="similarity">
    <text evidence="2">Belongs to the RuvB family.</text>
</comment>
<dbReference type="Gene3D" id="1.10.8.60">
    <property type="match status" value="1"/>
</dbReference>
<dbReference type="GO" id="GO:0004672">
    <property type="term" value="F:protein kinase activity"/>
    <property type="evidence" value="ECO:0007669"/>
    <property type="project" value="InterPro"/>
</dbReference>
<evidence type="ECO:0000256" key="3">
    <source>
        <dbReference type="ARBA" id="ARBA00012551"/>
    </source>
</evidence>
<keyword evidence="6" id="KW-0378">Hydrolase</keyword>
<keyword evidence="9" id="KW-0805">Transcription regulation</keyword>
<dbReference type="GO" id="GO:0032991">
    <property type="term" value="C:protein-containing complex"/>
    <property type="evidence" value="ECO:0007669"/>
    <property type="project" value="UniProtKB-ARBA"/>
</dbReference>
<dbReference type="Gene3D" id="1.10.510.10">
    <property type="entry name" value="Transferase(Phosphotransferase) domain 1"/>
    <property type="match status" value="1"/>
</dbReference>
<dbReference type="AlphaFoldDB" id="A0A0C3ANR1"/>
<dbReference type="EMBL" id="KN833045">
    <property type="protein sequence ID" value="KIM75548.1"/>
    <property type="molecule type" value="Genomic_DNA"/>
</dbReference>
<dbReference type="PROSITE" id="PS00108">
    <property type="entry name" value="PROTEIN_KINASE_ST"/>
    <property type="match status" value="1"/>
</dbReference>
<evidence type="ECO:0000259" key="15">
    <source>
        <dbReference type="PROSITE" id="PS50011"/>
    </source>
</evidence>
<evidence type="ECO:0000256" key="2">
    <source>
        <dbReference type="ARBA" id="ARBA00007519"/>
    </source>
</evidence>